<protein>
    <submittedName>
        <fullName evidence="8">ARM repeat-containing protein</fullName>
    </submittedName>
</protein>
<dbReference type="InterPro" id="IPR011989">
    <property type="entry name" value="ARM-like"/>
</dbReference>
<feature type="region of interest" description="Disordered" evidence="6">
    <location>
        <begin position="609"/>
        <end position="655"/>
    </location>
</feature>
<evidence type="ECO:0000256" key="6">
    <source>
        <dbReference type="SAM" id="MobiDB-lite"/>
    </source>
</evidence>
<keyword evidence="3" id="KW-0677">Repeat</keyword>
<feature type="compositionally biased region" description="Low complexity" evidence="6">
    <location>
        <begin position="715"/>
        <end position="726"/>
    </location>
</feature>
<dbReference type="EMBL" id="KZ303530">
    <property type="protein sequence ID" value="PIA13612.1"/>
    <property type="molecule type" value="Genomic_DNA"/>
</dbReference>
<evidence type="ECO:0000313" key="9">
    <source>
        <dbReference type="Proteomes" id="UP000242474"/>
    </source>
</evidence>
<dbReference type="Gene3D" id="1.25.10.10">
    <property type="entry name" value="Leucine-rich Repeat Variant"/>
    <property type="match status" value="2"/>
</dbReference>
<gene>
    <name evidence="8" type="ORF">COEREDRAFT_83379</name>
</gene>
<evidence type="ECO:0000256" key="3">
    <source>
        <dbReference type="ARBA" id="ARBA00022737"/>
    </source>
</evidence>
<dbReference type="PANTHER" id="PTHR16023">
    <property type="entry name" value="TAX1 BINDING PROTEIN-RELATED"/>
    <property type="match status" value="1"/>
</dbReference>
<feature type="domain" description="Vacuolar protein 14 C-terminal Fig4-binding" evidence="7">
    <location>
        <begin position="1059"/>
        <end position="1107"/>
    </location>
</feature>
<organism evidence="8 9">
    <name type="scientific">Coemansia reversa (strain ATCC 12441 / NRRL 1564)</name>
    <dbReference type="NCBI Taxonomy" id="763665"/>
    <lineage>
        <taxon>Eukaryota</taxon>
        <taxon>Fungi</taxon>
        <taxon>Fungi incertae sedis</taxon>
        <taxon>Zoopagomycota</taxon>
        <taxon>Kickxellomycotina</taxon>
        <taxon>Kickxellomycetes</taxon>
        <taxon>Kickxellales</taxon>
        <taxon>Kickxellaceae</taxon>
        <taxon>Coemansia</taxon>
    </lineage>
</organism>
<feature type="region of interest" description="Disordered" evidence="6">
    <location>
        <begin position="368"/>
        <end position="410"/>
    </location>
</feature>
<feature type="domain" description="Vacuolar protein 14 C-terminal Fig4-binding" evidence="7">
    <location>
        <begin position="1312"/>
        <end position="1424"/>
    </location>
</feature>
<dbReference type="PANTHER" id="PTHR16023:SF0">
    <property type="entry name" value="PROTEIN VAC14 HOMOLOG"/>
    <property type="match status" value="1"/>
</dbReference>
<feature type="region of interest" description="Disordered" evidence="6">
    <location>
        <begin position="1154"/>
        <end position="1291"/>
    </location>
</feature>
<sequence length="1643" mass="177872">MPNLVIPAALAKALSDKLYDKQRAATLKQKIYQLVAELSTDYATSEKEAARIGGLVALAATAVALTHINIRPFLPHMVPPMVSALSDGESKVRYFACESLYNVAKVSRGHILRWFNDIFDGLARVTADSVKTVKDGADYLDRLIKDIVAEQAATCIDWYESDEPDALPHSDAVGGNTSAIETTEIESPGVAVDSNVIVDKQGVTANETAEGFDNGQDEIGTARRGPRLAFSLEKFVPLLAERMHTYKPSTRLYLIEWVRVLDSVPGVDLIIYLPEFLDGLLRFLSDSNEDVRNKTQSLLGELLNEIRECVELQNLSSEDNMVERGILSPHSHIDTTDDSSYGDMTWRGAGSLSRARVRSSTIQSDIHVEGRFSSDTPRVQPYGLSADTQQEDTARSSSPLRTGSRLQSRASSITGGVVNRAVATPFGHRYQSATPVAGASVVGLGALSDGRRSRANSRGYVYSGGGSSGSSGDLNHRSATGTLMSSALTNGQLHGMTDELRMAARRKKIRAVRAGNALIPGGGVMIDFARCVDILIPHIESNEQEIQGAALSWIYQFTWLCPEVIVASIPQLVNAVLPSVSHPISDYRRTAEDLNDRLYSLVRAAPDPKRHLDNTLDDITEQPPVGYSSLSPSPQQQRNVSSTDRHRLTARPLSPIVSNLTTASIGNQSYVQQNHSQEHDVSRQSLPVDSAALENENVVLPIPPTRSRAGSLLQASGSATTSAAPSRVATPPPAGTEKRPSTVARRWTNSTARSPSAESEHQPQHQLSMPLDSTRTAAGNTNEQQPYSPVPPPIPTTPRSSSGGVLVAEPTEAVEPEAGELDSGSCPAEVLIQEPFNYEQAATAVMELFAKNVHEPTKVAGMHWLLLLHRKAPWRILTPDDMSFPVLLKMLGDSSEQVVRLDLELFAQISLYSHSGDEQTRHMWSHLESNNMQMPPFDVDPRSMPYLARFLGSLLQMFATDRALLETRGALMVRQLCVVLDAQLVFCLLARLLVLPHFSIESADAPPESSHNSPNTPATGWVDDSATAETAQQQNRSGADEGIYQDYASSSYAEDENLAEISESVNGAEGLADLEFISVMVQHLSWILVTAPETEVLRLTLRKYNANIACHMPQLPSLRFALFGSRLSTRDTAARSSMYSDVSVPDDVESPTAVAAARRGRRPVANVGGRTRGDSGTGLIAPTPVGTPTVTPAAVASEQKPSKLVRSSAAVPASAPTTAKGAWTVRPGAAPVRGGTGSRSRGSTLDGDRARGRQDLSSGTNATGKTQPLYQRRQQQQKTVQGEATAETEAKAERARGVLSQAVECVQSNIMENQQSHGLFTALFRTWSHNPAACLTLCLLSQHYEVSSELIHIFGRLTQDLTVSFLVQLDKLVQLIESPVFTFVRLQLLDPLLHPLLIRTLYGLLMMLPQSSAFAILRNRLSTVAMLPSAGNVPMQMSTFGVRPSSDTSDSQQAEKQQLHYHYHFHNNYSRTQTQPKNGNTAASLAQLGNAMGVVPTELGELLRLLATCSQLPSSHANSDISGNSGLALALDGNKNDLALGNAAKILRELSEIMQSGVASVADDGMVTDMNGMGNNSICASCAADAETSGILPLTTCTHGSRRPSNSTQVNLLGKDTQKLLDDYRSVRRRHSQALLRSQQHQL</sequence>
<evidence type="ECO:0000313" key="8">
    <source>
        <dbReference type="EMBL" id="PIA13612.1"/>
    </source>
</evidence>
<dbReference type="GO" id="GO:0070772">
    <property type="term" value="C:PAS complex"/>
    <property type="evidence" value="ECO:0007669"/>
    <property type="project" value="InterPro"/>
</dbReference>
<proteinExistence type="inferred from homology"/>
<feature type="compositionally biased region" description="Low complexity" evidence="6">
    <location>
        <begin position="1207"/>
        <end position="1219"/>
    </location>
</feature>
<dbReference type="InterPro" id="IPR021133">
    <property type="entry name" value="HEAT_type_2"/>
</dbReference>
<feature type="compositionally biased region" description="Low complexity" evidence="6">
    <location>
        <begin position="1181"/>
        <end position="1196"/>
    </location>
</feature>
<feature type="compositionally biased region" description="Low complexity" evidence="6">
    <location>
        <begin position="797"/>
        <end position="806"/>
    </location>
</feature>
<dbReference type="InterPro" id="IPR016024">
    <property type="entry name" value="ARM-type_fold"/>
</dbReference>
<dbReference type="PROSITE" id="PS50077">
    <property type="entry name" value="HEAT_REPEAT"/>
    <property type="match status" value="1"/>
</dbReference>
<dbReference type="OrthoDB" id="5574975at2759"/>
<dbReference type="Pfam" id="PF12755">
    <property type="entry name" value="Vac14_Fab1_bd"/>
    <property type="match status" value="1"/>
</dbReference>
<dbReference type="Proteomes" id="UP000242474">
    <property type="component" value="Unassembled WGS sequence"/>
</dbReference>
<dbReference type="SUPFAM" id="SSF48371">
    <property type="entry name" value="ARM repeat"/>
    <property type="match status" value="1"/>
</dbReference>
<evidence type="ECO:0000256" key="4">
    <source>
        <dbReference type="ARBA" id="ARBA00023136"/>
    </source>
</evidence>
<dbReference type="GO" id="GO:0010008">
    <property type="term" value="C:endosome membrane"/>
    <property type="evidence" value="ECO:0007669"/>
    <property type="project" value="TreeGrafter"/>
</dbReference>
<feature type="compositionally biased region" description="Polar residues" evidence="6">
    <location>
        <begin position="628"/>
        <end position="642"/>
    </location>
</feature>
<feature type="compositionally biased region" description="Polar residues" evidence="6">
    <location>
        <begin position="764"/>
        <end position="785"/>
    </location>
</feature>
<reference evidence="8 9" key="1">
    <citation type="journal article" date="2015" name="Genome Biol. Evol.">
        <title>Phylogenomic analyses indicate that early fungi evolved digesting cell walls of algal ancestors of land plants.</title>
        <authorList>
            <person name="Chang Y."/>
            <person name="Wang S."/>
            <person name="Sekimoto S."/>
            <person name="Aerts A.L."/>
            <person name="Choi C."/>
            <person name="Clum A."/>
            <person name="LaButti K.M."/>
            <person name="Lindquist E.A."/>
            <person name="Yee Ngan C."/>
            <person name="Ohm R.A."/>
            <person name="Salamov A.A."/>
            <person name="Grigoriev I.V."/>
            <person name="Spatafora J.W."/>
            <person name="Berbee M.L."/>
        </authorList>
    </citation>
    <scope>NUCLEOTIDE SEQUENCE [LARGE SCALE GENOMIC DNA]</scope>
    <source>
        <strain evidence="8 9">NRRL 1564</strain>
    </source>
</reference>
<feature type="compositionally biased region" description="Polar residues" evidence="6">
    <location>
        <begin position="747"/>
        <end position="757"/>
    </location>
</feature>
<feature type="compositionally biased region" description="Low complexity" evidence="6">
    <location>
        <begin position="1154"/>
        <end position="1169"/>
    </location>
</feature>
<dbReference type="GO" id="GO:0006661">
    <property type="term" value="P:phosphatidylinositol biosynthetic process"/>
    <property type="evidence" value="ECO:0007669"/>
    <property type="project" value="InterPro"/>
</dbReference>
<feature type="compositionally biased region" description="Polar residues" evidence="6">
    <location>
        <begin position="395"/>
        <end position="410"/>
    </location>
</feature>
<dbReference type="InterPro" id="IPR021841">
    <property type="entry name" value="VAC14_Fig4p-bd"/>
</dbReference>
<keyword evidence="9" id="KW-1185">Reference proteome</keyword>
<accession>A0A2G5B3L9</accession>
<keyword evidence="4" id="KW-0472">Membrane</keyword>
<dbReference type="STRING" id="763665.A0A2G5B3L9"/>
<feature type="region of interest" description="Disordered" evidence="6">
    <location>
        <begin position="700"/>
        <end position="806"/>
    </location>
</feature>
<name>A0A2G5B3L9_COERN</name>
<evidence type="ECO:0000256" key="1">
    <source>
        <dbReference type="ARBA" id="ARBA00004308"/>
    </source>
</evidence>
<feature type="repeat" description="HEAT" evidence="5">
    <location>
        <begin position="77"/>
        <end position="113"/>
    </location>
</feature>
<dbReference type="Pfam" id="PF11916">
    <property type="entry name" value="Vac14_Fig4_bd"/>
    <property type="match status" value="2"/>
</dbReference>
<comment type="similarity">
    <text evidence="2">Belongs to the VAC14 family.</text>
</comment>
<comment type="subcellular location">
    <subcellularLocation>
        <location evidence="1">Endomembrane system</location>
    </subcellularLocation>
</comment>
<evidence type="ECO:0000256" key="2">
    <source>
        <dbReference type="ARBA" id="ARBA00010225"/>
    </source>
</evidence>
<dbReference type="GO" id="GO:0000329">
    <property type="term" value="C:fungal-type vacuole membrane"/>
    <property type="evidence" value="ECO:0007669"/>
    <property type="project" value="TreeGrafter"/>
</dbReference>
<feature type="compositionally biased region" description="Polar residues" evidence="6">
    <location>
        <begin position="1255"/>
        <end position="1269"/>
    </location>
</feature>
<dbReference type="InterPro" id="IPR026825">
    <property type="entry name" value="Vac14"/>
</dbReference>
<evidence type="ECO:0000259" key="7">
    <source>
        <dbReference type="Pfam" id="PF11916"/>
    </source>
</evidence>
<feature type="compositionally biased region" description="Low complexity" evidence="6">
    <location>
        <begin position="1271"/>
        <end position="1287"/>
    </location>
</feature>
<evidence type="ECO:0000256" key="5">
    <source>
        <dbReference type="PROSITE-ProRule" id="PRU00103"/>
    </source>
</evidence>